<dbReference type="SUPFAM" id="SSF56300">
    <property type="entry name" value="Metallo-dependent phosphatases"/>
    <property type="match status" value="2"/>
</dbReference>
<evidence type="ECO:0000259" key="2">
    <source>
        <dbReference type="Pfam" id="PF00149"/>
    </source>
</evidence>
<dbReference type="InterPro" id="IPR051918">
    <property type="entry name" value="STPP_CPPED1"/>
</dbReference>
<sequence>MYPKTNFLLAFFFFAVVIFSLTVGWPSCAYAETEANVVLGVPAESSIKISVLFTKTPPAQFHIEYGTAPGTYTRQSETVSGPVRGAPNVITLTRLTANTRYFYRLVYDGSSYGDEYSFRTKASPGTEFSFTVLADCHFDPRLVGLTRDQYAGVGDPPVDHDPGVWIAASQNIADFHPVADNNGHKAGHGDDIQDYYTDNSPDFLIDLGDTFMVEKVITNHYYSDDDIDGMNGQFDYDDVDYCYEYVRTQFFSHATHSVPIFLVTGNHEGELGKLWNNKDEEKKNLALWSVTARRKYFVNPVPDGEFYTGSTVTDDFDGSIRDTWFSWKWGNAQFIVLDPYWYSTGSFNNEGGWAFTLGQEQYDWLKALLEEKDENIKYKFVFVHHLVGGSQSDTGKGRGGTETAGWFEWGGWEPNDESDPSDDEYMFGTKREGWDAPIHDLLVAGNVNAVFHGHDHVFVKQQLDGIHYIEMGQGSSDKYDNTDLASDYGYVSGDVVSSSGYMRVTVNSTEATLQYVRAYHPDDEGLSRGNDKAPYGYTGDVDYEFVIQADPAPGDINKSGSVDLPDLILCLQIVSETETENQRISIAADANKDGKIGIAEAIYILRMLVESSEDQEGKFPGTVLLGRPTDTSVTVNALADEDMEAYVEYGTESRGYDARTDTVTIQAQIPFETVLENLQSESRYDYRMRWRKPGKQSGFTTGETCSFHTQRHPGSPFTFTVQADSHLGTNKHCDPELYKRTVMNAVADDPDFHIDLGDTFRSSKVSDPDYDKIAQLYIDQRAYFGLLCHSAPLFLVLGNHELEYGWLLDGTENNIPIWSTKARKLYYPNPEPDDFYTGNAREYDFIGKRQNYYAFTWGDALFVALDPYWTTMSDPHAADKTLWDSTIGDEQYQWFKETLEKSTEKFKFVFVHHVLGETRGGADAVTNGEWGDAANLETYRPGWEKTIHQLMADNKVSIFFQGHDHIFVREELDGVVYQTCPMPGDPYYSLYNADAFPAGDKLPNSGHIRVLVSESEVKVDYIRAYLPKDETDGRTNGELACTYTLTSEGGVRHSNPGPQYHLIQQAEGR</sequence>
<name>A0A975BRR3_9BACT</name>
<dbReference type="RefSeq" id="WP_207678751.1">
    <property type="nucleotide sequence ID" value="NZ_CP061800.1"/>
</dbReference>
<dbReference type="Gene3D" id="1.10.1330.10">
    <property type="entry name" value="Dockerin domain"/>
    <property type="match status" value="1"/>
</dbReference>
<keyword evidence="4" id="KW-1185">Reference proteome</keyword>
<accession>A0A975BRR3</accession>
<keyword evidence="1" id="KW-0732">Signal</keyword>
<organism evidence="3 4">
    <name type="scientific">Desulfonema magnum</name>
    <dbReference type="NCBI Taxonomy" id="45655"/>
    <lineage>
        <taxon>Bacteria</taxon>
        <taxon>Pseudomonadati</taxon>
        <taxon>Thermodesulfobacteriota</taxon>
        <taxon>Desulfobacteria</taxon>
        <taxon>Desulfobacterales</taxon>
        <taxon>Desulfococcaceae</taxon>
        <taxon>Desulfonema</taxon>
    </lineage>
</organism>
<dbReference type="GO" id="GO:0000272">
    <property type="term" value="P:polysaccharide catabolic process"/>
    <property type="evidence" value="ECO:0007669"/>
    <property type="project" value="InterPro"/>
</dbReference>
<dbReference type="InterPro" id="IPR004843">
    <property type="entry name" value="Calcineurin-like_PHP"/>
</dbReference>
<dbReference type="EMBL" id="CP061800">
    <property type="protein sequence ID" value="QTA90649.1"/>
    <property type="molecule type" value="Genomic_DNA"/>
</dbReference>
<dbReference type="Proteomes" id="UP000663722">
    <property type="component" value="Chromosome"/>
</dbReference>
<reference evidence="3" key="1">
    <citation type="journal article" date="2021" name="Microb. Physiol.">
        <title>Proteogenomic Insights into the Physiology of Marine, Sulfate-Reducing, Filamentous Desulfonema limicola and Desulfonema magnum.</title>
        <authorList>
            <person name="Schnaars V."/>
            <person name="Wohlbrand L."/>
            <person name="Scheve S."/>
            <person name="Hinrichs C."/>
            <person name="Reinhardt R."/>
            <person name="Rabus R."/>
        </authorList>
    </citation>
    <scope>NUCLEOTIDE SEQUENCE</scope>
    <source>
        <strain evidence="3">4be13</strain>
    </source>
</reference>
<feature type="domain" description="Calcineurin-like phosphoesterase" evidence="2">
    <location>
        <begin position="718"/>
        <end position="966"/>
    </location>
</feature>
<dbReference type="GO" id="GO:0003993">
    <property type="term" value="F:acid phosphatase activity"/>
    <property type="evidence" value="ECO:0007669"/>
    <property type="project" value="InterPro"/>
</dbReference>
<dbReference type="InterPro" id="IPR008963">
    <property type="entry name" value="Purple_acid_Pase-like_N"/>
</dbReference>
<dbReference type="Pfam" id="PF00149">
    <property type="entry name" value="Metallophos"/>
    <property type="match status" value="1"/>
</dbReference>
<dbReference type="GO" id="GO:0046872">
    <property type="term" value="F:metal ion binding"/>
    <property type="evidence" value="ECO:0007669"/>
    <property type="project" value="InterPro"/>
</dbReference>
<dbReference type="CDD" id="cd14256">
    <property type="entry name" value="Dockerin_I"/>
    <property type="match status" value="1"/>
</dbReference>
<evidence type="ECO:0000313" key="3">
    <source>
        <dbReference type="EMBL" id="QTA90649.1"/>
    </source>
</evidence>
<dbReference type="InterPro" id="IPR029052">
    <property type="entry name" value="Metallo-depent_PP-like"/>
</dbReference>
<proteinExistence type="predicted"/>
<dbReference type="InterPro" id="IPR036439">
    <property type="entry name" value="Dockerin_dom_sf"/>
</dbReference>
<dbReference type="AlphaFoldDB" id="A0A975BRR3"/>
<protein>
    <submittedName>
        <fullName evidence="3">Metallophosphoesterase family protein</fullName>
    </submittedName>
</protein>
<dbReference type="SUPFAM" id="SSF63446">
    <property type="entry name" value="Type I dockerin domain"/>
    <property type="match status" value="1"/>
</dbReference>
<dbReference type="Gene3D" id="3.60.21.10">
    <property type="match status" value="2"/>
</dbReference>
<dbReference type="KEGG" id="dmm:dnm_067100"/>
<dbReference type="SUPFAM" id="SSF49363">
    <property type="entry name" value="Purple acid phosphatase, N-terminal domain"/>
    <property type="match status" value="1"/>
</dbReference>
<gene>
    <name evidence="3" type="ORF">dnm_067100</name>
</gene>
<dbReference type="PANTHER" id="PTHR43143:SF1">
    <property type="entry name" value="SERINE_THREONINE-PROTEIN PHOSPHATASE CPPED1"/>
    <property type="match status" value="1"/>
</dbReference>
<dbReference type="PANTHER" id="PTHR43143">
    <property type="entry name" value="METALLOPHOSPHOESTERASE, CALCINEURIN SUPERFAMILY"/>
    <property type="match status" value="1"/>
</dbReference>
<evidence type="ECO:0000313" key="4">
    <source>
        <dbReference type="Proteomes" id="UP000663722"/>
    </source>
</evidence>
<evidence type="ECO:0000256" key="1">
    <source>
        <dbReference type="ARBA" id="ARBA00022729"/>
    </source>
</evidence>